<protein>
    <submittedName>
        <fullName evidence="1">Uncharacterized protein</fullName>
    </submittedName>
</protein>
<accession>A0A2P2NH81</accession>
<dbReference type="AlphaFoldDB" id="A0A2P2NH81"/>
<reference evidence="1" key="1">
    <citation type="submission" date="2018-02" db="EMBL/GenBank/DDBJ databases">
        <title>Rhizophora mucronata_Transcriptome.</title>
        <authorList>
            <person name="Meera S.P."/>
            <person name="Sreeshan A."/>
            <person name="Augustine A."/>
        </authorList>
    </citation>
    <scope>NUCLEOTIDE SEQUENCE</scope>
    <source>
        <tissue evidence="1">Leaf</tissue>
    </source>
</reference>
<evidence type="ECO:0000313" key="1">
    <source>
        <dbReference type="EMBL" id="MBX41809.1"/>
    </source>
</evidence>
<sequence>MKVETDPLLLFGGIALPSYDAVCISISPISLSLWDNLNYEGNQSLYN</sequence>
<organism evidence="1">
    <name type="scientific">Rhizophora mucronata</name>
    <name type="common">Asiatic mangrove</name>
    <dbReference type="NCBI Taxonomy" id="61149"/>
    <lineage>
        <taxon>Eukaryota</taxon>
        <taxon>Viridiplantae</taxon>
        <taxon>Streptophyta</taxon>
        <taxon>Embryophyta</taxon>
        <taxon>Tracheophyta</taxon>
        <taxon>Spermatophyta</taxon>
        <taxon>Magnoliopsida</taxon>
        <taxon>eudicotyledons</taxon>
        <taxon>Gunneridae</taxon>
        <taxon>Pentapetalae</taxon>
        <taxon>rosids</taxon>
        <taxon>fabids</taxon>
        <taxon>Malpighiales</taxon>
        <taxon>Rhizophoraceae</taxon>
        <taxon>Rhizophora</taxon>
    </lineage>
</organism>
<dbReference type="EMBL" id="GGEC01061325">
    <property type="protein sequence ID" value="MBX41809.1"/>
    <property type="molecule type" value="Transcribed_RNA"/>
</dbReference>
<name>A0A2P2NH81_RHIMU</name>
<proteinExistence type="predicted"/>